<dbReference type="EMBL" id="PSNW01000002">
    <property type="protein sequence ID" value="PPE74905.1"/>
    <property type="molecule type" value="Genomic_DNA"/>
</dbReference>
<dbReference type="RefSeq" id="WP_104229132.1">
    <property type="nucleotide sequence ID" value="NZ_PSNW01000002.1"/>
</dbReference>
<sequence>MSWRLPIGGPGPEPVEFLADALAASPARRESLWQELRTADPGTDQKLRVALMQSVPDHSGYNRAVAQKRLRKLLSQHLSPGQRAAAQVRLSELDSASQCQVEVQSLRQRMAAVVEIERRLNGGR</sequence>
<dbReference type="Proteomes" id="UP000238220">
    <property type="component" value="Unassembled WGS sequence"/>
</dbReference>
<name>A0A2S5TIW5_9GAMM</name>
<gene>
    <name evidence="1" type="ORF">C3942_04305</name>
</gene>
<protein>
    <submittedName>
        <fullName evidence="1">Uncharacterized protein</fullName>
    </submittedName>
</protein>
<dbReference type="OrthoDB" id="9959352at2"/>
<organism evidence="1 2">
    <name type="scientific">Solimonas fluminis</name>
    <dbReference type="NCBI Taxonomy" id="2086571"/>
    <lineage>
        <taxon>Bacteria</taxon>
        <taxon>Pseudomonadati</taxon>
        <taxon>Pseudomonadota</taxon>
        <taxon>Gammaproteobacteria</taxon>
        <taxon>Nevskiales</taxon>
        <taxon>Nevskiaceae</taxon>
        <taxon>Solimonas</taxon>
    </lineage>
</organism>
<evidence type="ECO:0000313" key="2">
    <source>
        <dbReference type="Proteomes" id="UP000238220"/>
    </source>
</evidence>
<keyword evidence="2" id="KW-1185">Reference proteome</keyword>
<accession>A0A2S5TIW5</accession>
<evidence type="ECO:0000313" key="1">
    <source>
        <dbReference type="EMBL" id="PPE74905.1"/>
    </source>
</evidence>
<comment type="caution">
    <text evidence="1">The sequence shown here is derived from an EMBL/GenBank/DDBJ whole genome shotgun (WGS) entry which is preliminary data.</text>
</comment>
<dbReference type="AlphaFoldDB" id="A0A2S5TIW5"/>
<reference evidence="1 2" key="1">
    <citation type="submission" date="2018-02" db="EMBL/GenBank/DDBJ databases">
        <title>Genome sequencing of Solimonas sp. HR-BB.</title>
        <authorList>
            <person name="Lee Y."/>
            <person name="Jeon C.O."/>
        </authorList>
    </citation>
    <scope>NUCLEOTIDE SEQUENCE [LARGE SCALE GENOMIC DNA]</scope>
    <source>
        <strain evidence="1 2">HR-BB</strain>
    </source>
</reference>
<proteinExistence type="predicted"/>